<evidence type="ECO:0000256" key="1">
    <source>
        <dbReference type="SAM" id="MobiDB-lite"/>
    </source>
</evidence>
<dbReference type="Proteomes" id="UP001419268">
    <property type="component" value="Unassembled WGS sequence"/>
</dbReference>
<comment type="caution">
    <text evidence="2">The sequence shown here is derived from an EMBL/GenBank/DDBJ whole genome shotgun (WGS) entry which is preliminary data.</text>
</comment>
<gene>
    <name evidence="2" type="ORF">Scep_012852</name>
</gene>
<feature type="compositionally biased region" description="Basic and acidic residues" evidence="1">
    <location>
        <begin position="60"/>
        <end position="76"/>
    </location>
</feature>
<sequence length="108" mass="12598">MWQNLNKFMPERFMQLQWLRTRYSQNVSNESDVQTNSMADGRLMAIEQRRATGSRRGYGRGRDRMGVAEKQEGRKGEEIVTYAGEEDLTREGDERIGRGRRIQRVGEA</sequence>
<dbReference type="AlphaFoldDB" id="A0AAP0JG64"/>
<keyword evidence="3" id="KW-1185">Reference proteome</keyword>
<accession>A0AAP0JG64</accession>
<dbReference type="EMBL" id="JBBNAG010000005">
    <property type="protein sequence ID" value="KAK9133324.1"/>
    <property type="molecule type" value="Genomic_DNA"/>
</dbReference>
<reference evidence="2 3" key="1">
    <citation type="submission" date="2024-01" db="EMBL/GenBank/DDBJ databases">
        <title>Genome assemblies of Stephania.</title>
        <authorList>
            <person name="Yang L."/>
        </authorList>
    </citation>
    <scope>NUCLEOTIDE SEQUENCE [LARGE SCALE GENOMIC DNA]</scope>
    <source>
        <strain evidence="2">JXDWG</strain>
        <tissue evidence="2">Leaf</tissue>
    </source>
</reference>
<feature type="region of interest" description="Disordered" evidence="1">
    <location>
        <begin position="52"/>
        <end position="76"/>
    </location>
</feature>
<proteinExistence type="predicted"/>
<organism evidence="2 3">
    <name type="scientific">Stephania cephalantha</name>
    <dbReference type="NCBI Taxonomy" id="152367"/>
    <lineage>
        <taxon>Eukaryota</taxon>
        <taxon>Viridiplantae</taxon>
        <taxon>Streptophyta</taxon>
        <taxon>Embryophyta</taxon>
        <taxon>Tracheophyta</taxon>
        <taxon>Spermatophyta</taxon>
        <taxon>Magnoliopsida</taxon>
        <taxon>Ranunculales</taxon>
        <taxon>Menispermaceae</taxon>
        <taxon>Menispermoideae</taxon>
        <taxon>Cissampelideae</taxon>
        <taxon>Stephania</taxon>
    </lineage>
</organism>
<evidence type="ECO:0000313" key="3">
    <source>
        <dbReference type="Proteomes" id="UP001419268"/>
    </source>
</evidence>
<evidence type="ECO:0000313" key="2">
    <source>
        <dbReference type="EMBL" id="KAK9133324.1"/>
    </source>
</evidence>
<protein>
    <submittedName>
        <fullName evidence="2">Uncharacterized protein</fullName>
    </submittedName>
</protein>
<name>A0AAP0JG64_9MAGN</name>